<dbReference type="Proteomes" id="UP000242972">
    <property type="component" value="Unassembled WGS sequence"/>
</dbReference>
<evidence type="ECO:0000313" key="1">
    <source>
        <dbReference type="EMBL" id="PSR34519.1"/>
    </source>
</evidence>
<accession>A0A2T2XJ46</accession>
<dbReference type="EMBL" id="PXYW01000008">
    <property type="protein sequence ID" value="PSR34519.1"/>
    <property type="molecule type" value="Genomic_DNA"/>
</dbReference>
<dbReference type="AlphaFoldDB" id="A0A2T2XJ46"/>
<evidence type="ECO:0000313" key="2">
    <source>
        <dbReference type="Proteomes" id="UP000242972"/>
    </source>
</evidence>
<dbReference type="InterPro" id="IPR027396">
    <property type="entry name" value="DsrEFH-like"/>
</dbReference>
<comment type="caution">
    <text evidence="1">The sequence shown here is derived from an EMBL/GenBank/DDBJ whole genome shotgun (WGS) entry which is preliminary data.</text>
</comment>
<reference evidence="1 2" key="1">
    <citation type="journal article" date="2014" name="BMC Genomics">
        <title>Comparison of environmental and isolate Sulfobacillus genomes reveals diverse carbon, sulfur, nitrogen, and hydrogen metabolisms.</title>
        <authorList>
            <person name="Justice N.B."/>
            <person name="Norman A."/>
            <person name="Brown C.T."/>
            <person name="Singh A."/>
            <person name="Thomas B.C."/>
            <person name="Banfield J.F."/>
        </authorList>
    </citation>
    <scope>NUCLEOTIDE SEQUENCE [LARGE SCALE GENOMIC DNA]</scope>
    <source>
        <strain evidence="1">AMDSBA4</strain>
    </source>
</reference>
<organism evidence="1 2">
    <name type="scientific">Sulfobacillus benefaciens</name>
    <dbReference type="NCBI Taxonomy" id="453960"/>
    <lineage>
        <taxon>Bacteria</taxon>
        <taxon>Bacillati</taxon>
        <taxon>Bacillota</taxon>
        <taxon>Clostridia</taxon>
        <taxon>Eubacteriales</taxon>
        <taxon>Clostridiales Family XVII. Incertae Sedis</taxon>
        <taxon>Sulfobacillus</taxon>
    </lineage>
</organism>
<dbReference type="Gene3D" id="3.40.1260.10">
    <property type="entry name" value="DsrEFH-like"/>
    <property type="match status" value="1"/>
</dbReference>
<proteinExistence type="predicted"/>
<evidence type="ECO:0008006" key="3">
    <source>
        <dbReference type="Google" id="ProtNLM"/>
    </source>
</evidence>
<dbReference type="SUPFAM" id="SSF75169">
    <property type="entry name" value="DsrEFH-like"/>
    <property type="match status" value="1"/>
</dbReference>
<gene>
    <name evidence="1" type="ORF">C7B46_05170</name>
</gene>
<sequence length="116" mass="12707">MAKLLVLIVSGPDQPAKVKAGLGFSIVAKQSPDLDAVKLCFFADGVEVLTETHRARFAKLVDKAQELNIVTIACQLHAEQKGIADEIRRVDPQIDLHYVGEDLVKALTEGYEMVSF</sequence>
<name>A0A2T2XJ46_9FIRM</name>
<protein>
    <recommendedName>
        <fullName evidence="3">Sulfur reduction protein DsrE</fullName>
    </recommendedName>
</protein>